<dbReference type="GO" id="GO:0003677">
    <property type="term" value="F:DNA binding"/>
    <property type="evidence" value="ECO:0007669"/>
    <property type="project" value="UniProtKB-KW"/>
</dbReference>
<dbReference type="Pfam" id="PF00455">
    <property type="entry name" value="DeoRC"/>
    <property type="match status" value="1"/>
</dbReference>
<evidence type="ECO:0000256" key="2">
    <source>
        <dbReference type="ARBA" id="ARBA00023125"/>
    </source>
</evidence>
<dbReference type="PANTHER" id="PTHR30363:SF44">
    <property type="entry name" value="AGA OPERON TRANSCRIPTIONAL REPRESSOR-RELATED"/>
    <property type="match status" value="1"/>
</dbReference>
<dbReference type="SMART" id="SM01134">
    <property type="entry name" value="DeoRC"/>
    <property type="match status" value="1"/>
</dbReference>
<proteinExistence type="predicted"/>
<keyword evidence="3" id="KW-0804">Transcription</keyword>
<dbReference type="InterPro" id="IPR014036">
    <property type="entry name" value="DeoR-like_C"/>
</dbReference>
<evidence type="ECO:0000313" key="6">
    <source>
        <dbReference type="Proteomes" id="UP000774130"/>
    </source>
</evidence>
<dbReference type="Proteomes" id="UP000774130">
    <property type="component" value="Unassembled WGS sequence"/>
</dbReference>
<dbReference type="PROSITE" id="PS51000">
    <property type="entry name" value="HTH_DEOR_2"/>
    <property type="match status" value="1"/>
</dbReference>
<dbReference type="SMART" id="SM00420">
    <property type="entry name" value="HTH_DEOR"/>
    <property type="match status" value="1"/>
</dbReference>
<dbReference type="InterPro" id="IPR018356">
    <property type="entry name" value="Tscrpt_reg_HTH_DeoR_CS"/>
</dbReference>
<evidence type="ECO:0000259" key="4">
    <source>
        <dbReference type="PROSITE" id="PS51000"/>
    </source>
</evidence>
<dbReference type="PANTHER" id="PTHR30363">
    <property type="entry name" value="HTH-TYPE TRANSCRIPTIONAL REGULATOR SRLR-RELATED"/>
    <property type="match status" value="1"/>
</dbReference>
<dbReference type="EMBL" id="JAHUZB010000003">
    <property type="protein sequence ID" value="MBV7390457.1"/>
    <property type="molecule type" value="Genomic_DNA"/>
</dbReference>
<sequence>MKSRQEAIIRILNQKKYVSVAGLVTQLHYSESTIRRDLTALEKLKLVKRTAGGAVLIKDNLIENPYLIKYKINTEEKSLIAELAIDFIEDYSTVFLDASSTSRFLAEKIGKNRENVKVITPNLMTALEIDSQPKNNVYCIGGLVTDGKVGGSLSEKLLRELQVDFAFVSCRGYDNLFGASDILESEAGIKKTVIANSQKVALLLDYSKFDKHYTFQSVPAQKIDYMITDKKPAAKFMPEENGLDYELIYWND</sequence>
<feature type="domain" description="HTH deoR-type" evidence="4">
    <location>
        <begin position="1"/>
        <end position="56"/>
    </location>
</feature>
<gene>
    <name evidence="5" type="ORF">KUA55_07185</name>
</gene>
<name>A0ABS6TC43_9ENTE</name>
<keyword evidence="2 5" id="KW-0238">DNA-binding</keyword>
<accession>A0ABS6TC43</accession>
<dbReference type="InterPro" id="IPR050313">
    <property type="entry name" value="Carb_Metab_HTH_regulators"/>
</dbReference>
<dbReference type="InterPro" id="IPR001034">
    <property type="entry name" value="DeoR_HTH"/>
</dbReference>
<keyword evidence="6" id="KW-1185">Reference proteome</keyword>
<protein>
    <submittedName>
        <fullName evidence="5">DeoR/GlpR family DNA-binding transcription regulator</fullName>
    </submittedName>
</protein>
<dbReference type="PROSITE" id="PS00894">
    <property type="entry name" value="HTH_DEOR_1"/>
    <property type="match status" value="1"/>
</dbReference>
<reference evidence="5 6" key="1">
    <citation type="submission" date="2021-06" db="EMBL/GenBank/DDBJ databases">
        <title>Enterococcus alishanensis sp. nov., a novel lactic acid bacterium isolated from fresh coffee beans.</title>
        <authorList>
            <person name="Chen Y.-S."/>
        </authorList>
    </citation>
    <scope>NUCLEOTIDE SEQUENCE [LARGE SCALE GENOMIC DNA]</scope>
    <source>
        <strain evidence="5 6">ALS3</strain>
    </source>
</reference>
<dbReference type="Pfam" id="PF08220">
    <property type="entry name" value="HTH_DeoR"/>
    <property type="match status" value="1"/>
</dbReference>
<evidence type="ECO:0000256" key="3">
    <source>
        <dbReference type="ARBA" id="ARBA00023163"/>
    </source>
</evidence>
<organism evidence="5 6">
    <name type="scientific">Enterococcus alishanensis</name>
    <dbReference type="NCBI Taxonomy" id="1303817"/>
    <lineage>
        <taxon>Bacteria</taxon>
        <taxon>Bacillati</taxon>
        <taxon>Bacillota</taxon>
        <taxon>Bacilli</taxon>
        <taxon>Lactobacillales</taxon>
        <taxon>Enterococcaceae</taxon>
        <taxon>Enterococcus</taxon>
    </lineage>
</organism>
<keyword evidence="1" id="KW-0805">Transcription regulation</keyword>
<evidence type="ECO:0000256" key="1">
    <source>
        <dbReference type="ARBA" id="ARBA00023015"/>
    </source>
</evidence>
<evidence type="ECO:0000313" key="5">
    <source>
        <dbReference type="EMBL" id="MBV7390457.1"/>
    </source>
</evidence>
<dbReference type="RefSeq" id="WP_218325522.1">
    <property type="nucleotide sequence ID" value="NZ_JAHUZB010000003.1"/>
</dbReference>
<comment type="caution">
    <text evidence="5">The sequence shown here is derived from an EMBL/GenBank/DDBJ whole genome shotgun (WGS) entry which is preliminary data.</text>
</comment>